<keyword evidence="3" id="KW-1185">Reference proteome</keyword>
<gene>
    <name evidence="2" type="ORF">CERZMDRAFT_120882</name>
</gene>
<reference evidence="2" key="1">
    <citation type="journal article" date="2020" name="Stud. Mycol.">
        <title>101 Dothideomycetes genomes: a test case for predicting lifestyles and emergence of pathogens.</title>
        <authorList>
            <person name="Haridas S."/>
            <person name="Albert R."/>
            <person name="Binder M."/>
            <person name="Bloem J."/>
            <person name="Labutti K."/>
            <person name="Salamov A."/>
            <person name="Andreopoulos B."/>
            <person name="Baker S."/>
            <person name="Barry K."/>
            <person name="Bills G."/>
            <person name="Bluhm B."/>
            <person name="Cannon C."/>
            <person name="Castanera R."/>
            <person name="Culley D."/>
            <person name="Daum C."/>
            <person name="Ezra D."/>
            <person name="Gonzalez J."/>
            <person name="Henrissat B."/>
            <person name="Kuo A."/>
            <person name="Liang C."/>
            <person name="Lipzen A."/>
            <person name="Lutzoni F."/>
            <person name="Magnuson J."/>
            <person name="Mondo S."/>
            <person name="Nolan M."/>
            <person name="Ohm R."/>
            <person name="Pangilinan J."/>
            <person name="Park H.-J."/>
            <person name="Ramirez L."/>
            <person name="Alfaro M."/>
            <person name="Sun H."/>
            <person name="Tritt A."/>
            <person name="Yoshinaga Y."/>
            <person name="Zwiers L.-H."/>
            <person name="Turgeon B."/>
            <person name="Goodwin S."/>
            <person name="Spatafora J."/>
            <person name="Crous P."/>
            <person name="Grigoriev I."/>
        </authorList>
    </citation>
    <scope>NUCLEOTIDE SEQUENCE</scope>
    <source>
        <strain evidence="2">SCOH1-5</strain>
    </source>
</reference>
<evidence type="ECO:0000256" key="1">
    <source>
        <dbReference type="SAM" id="SignalP"/>
    </source>
</evidence>
<evidence type="ECO:0000313" key="3">
    <source>
        <dbReference type="Proteomes" id="UP000799539"/>
    </source>
</evidence>
<proteinExistence type="predicted"/>
<feature type="chain" id="PRO_5025359189" description="Ig-like domain-containing protein" evidence="1">
    <location>
        <begin position="22"/>
        <end position="92"/>
    </location>
</feature>
<keyword evidence="1" id="KW-0732">Signal</keyword>
<evidence type="ECO:0000313" key="2">
    <source>
        <dbReference type="EMBL" id="KAF2213722.1"/>
    </source>
</evidence>
<accession>A0A6A6FJW0</accession>
<dbReference type="Proteomes" id="UP000799539">
    <property type="component" value="Unassembled WGS sequence"/>
</dbReference>
<protein>
    <recommendedName>
        <fullName evidence="4">Ig-like domain-containing protein</fullName>
    </recommendedName>
</protein>
<name>A0A6A6FJW0_9PEZI</name>
<feature type="signal peptide" evidence="1">
    <location>
        <begin position="1"/>
        <end position="21"/>
    </location>
</feature>
<dbReference type="AlphaFoldDB" id="A0A6A6FJW0"/>
<dbReference type="EMBL" id="ML992670">
    <property type="protein sequence ID" value="KAF2213722.1"/>
    <property type="molecule type" value="Genomic_DNA"/>
</dbReference>
<organism evidence="2 3">
    <name type="scientific">Cercospora zeae-maydis SCOH1-5</name>
    <dbReference type="NCBI Taxonomy" id="717836"/>
    <lineage>
        <taxon>Eukaryota</taxon>
        <taxon>Fungi</taxon>
        <taxon>Dikarya</taxon>
        <taxon>Ascomycota</taxon>
        <taxon>Pezizomycotina</taxon>
        <taxon>Dothideomycetes</taxon>
        <taxon>Dothideomycetidae</taxon>
        <taxon>Mycosphaerellales</taxon>
        <taxon>Mycosphaerellaceae</taxon>
        <taxon>Cercospora</taxon>
    </lineage>
</organism>
<evidence type="ECO:0008006" key="4">
    <source>
        <dbReference type="Google" id="ProtNLM"/>
    </source>
</evidence>
<sequence length="92" mass="9962">MRISTSLVIASVLATARLGHGFCFLVKTATFQCYFPKGFPPDPSFGWQLVGKANCQDGYYPDGVVSTGTEATCDSDSDGKFAYDVTRCCDTR</sequence>